<dbReference type="EC" id="2.7.13.3" evidence="2"/>
<dbReference type="Pfam" id="PF00072">
    <property type="entry name" value="Response_reg"/>
    <property type="match status" value="1"/>
</dbReference>
<evidence type="ECO:0000313" key="12">
    <source>
        <dbReference type="Proteomes" id="UP001589896"/>
    </source>
</evidence>
<dbReference type="Pfam" id="PF08448">
    <property type="entry name" value="PAS_4"/>
    <property type="match status" value="1"/>
</dbReference>
<dbReference type="InterPro" id="IPR000700">
    <property type="entry name" value="PAS-assoc_C"/>
</dbReference>
<dbReference type="PRINTS" id="PR00344">
    <property type="entry name" value="BCTRLSENSOR"/>
</dbReference>
<keyword evidence="11" id="KW-0547">Nucleotide-binding</keyword>
<dbReference type="InterPro" id="IPR035965">
    <property type="entry name" value="PAS-like_dom_sf"/>
</dbReference>
<comment type="catalytic activity">
    <reaction evidence="1">
        <text>ATP + protein L-histidine = ADP + protein N-phospho-L-histidine.</text>
        <dbReference type="EC" id="2.7.13.3"/>
    </reaction>
</comment>
<reference evidence="11 12" key="1">
    <citation type="submission" date="2024-09" db="EMBL/GenBank/DDBJ databases">
        <authorList>
            <person name="Sun Q."/>
            <person name="Mori K."/>
        </authorList>
    </citation>
    <scope>NUCLEOTIDE SEQUENCE [LARGE SCALE GENOMIC DNA]</scope>
    <source>
        <strain evidence="11 12">KCTC 23076</strain>
    </source>
</reference>
<dbReference type="PANTHER" id="PTHR43547">
    <property type="entry name" value="TWO-COMPONENT HISTIDINE KINASE"/>
    <property type="match status" value="1"/>
</dbReference>
<dbReference type="SUPFAM" id="SSF55781">
    <property type="entry name" value="GAF domain-like"/>
    <property type="match status" value="1"/>
</dbReference>
<protein>
    <recommendedName>
        <fullName evidence="2">histidine kinase</fullName>
        <ecNumber evidence="2">2.7.13.3</ecNumber>
    </recommendedName>
</protein>
<evidence type="ECO:0000256" key="2">
    <source>
        <dbReference type="ARBA" id="ARBA00012438"/>
    </source>
</evidence>
<dbReference type="InterPro" id="IPR013656">
    <property type="entry name" value="PAS_4"/>
</dbReference>
<dbReference type="CDD" id="cd00130">
    <property type="entry name" value="PAS"/>
    <property type="match status" value="1"/>
</dbReference>
<dbReference type="PROSITE" id="PS50109">
    <property type="entry name" value="HIS_KIN"/>
    <property type="match status" value="1"/>
</dbReference>
<dbReference type="Gene3D" id="3.30.450.20">
    <property type="entry name" value="PAS domain"/>
    <property type="match status" value="1"/>
</dbReference>
<dbReference type="Pfam" id="PF01590">
    <property type="entry name" value="GAF"/>
    <property type="match status" value="1"/>
</dbReference>
<dbReference type="Pfam" id="PF02518">
    <property type="entry name" value="HATPase_c"/>
    <property type="match status" value="1"/>
</dbReference>
<evidence type="ECO:0000259" key="8">
    <source>
        <dbReference type="PROSITE" id="PS50110"/>
    </source>
</evidence>
<dbReference type="Proteomes" id="UP001589896">
    <property type="component" value="Unassembled WGS sequence"/>
</dbReference>
<evidence type="ECO:0000256" key="5">
    <source>
        <dbReference type="ARBA" id="ARBA00022777"/>
    </source>
</evidence>
<dbReference type="InterPro" id="IPR005467">
    <property type="entry name" value="His_kinase_dom"/>
</dbReference>
<keyword evidence="4" id="KW-0808">Transferase</keyword>
<evidence type="ECO:0000259" key="9">
    <source>
        <dbReference type="PROSITE" id="PS50112"/>
    </source>
</evidence>
<dbReference type="InterPro" id="IPR003018">
    <property type="entry name" value="GAF"/>
</dbReference>
<dbReference type="InterPro" id="IPR000014">
    <property type="entry name" value="PAS"/>
</dbReference>
<evidence type="ECO:0000313" key="11">
    <source>
        <dbReference type="EMBL" id="MFC0679432.1"/>
    </source>
</evidence>
<evidence type="ECO:0000256" key="6">
    <source>
        <dbReference type="PROSITE-ProRule" id="PRU00169"/>
    </source>
</evidence>
<feature type="domain" description="Histidine kinase" evidence="7">
    <location>
        <begin position="326"/>
        <end position="544"/>
    </location>
</feature>
<dbReference type="CDD" id="cd00075">
    <property type="entry name" value="HATPase"/>
    <property type="match status" value="1"/>
</dbReference>
<dbReference type="SUPFAM" id="SSF55874">
    <property type="entry name" value="ATPase domain of HSP90 chaperone/DNA topoisomerase II/histidine kinase"/>
    <property type="match status" value="1"/>
</dbReference>
<evidence type="ECO:0000256" key="3">
    <source>
        <dbReference type="ARBA" id="ARBA00022553"/>
    </source>
</evidence>
<dbReference type="InterPro" id="IPR004358">
    <property type="entry name" value="Sig_transdc_His_kin-like_C"/>
</dbReference>
<dbReference type="SMART" id="SM00086">
    <property type="entry name" value="PAC"/>
    <property type="match status" value="1"/>
</dbReference>
<feature type="modified residue" description="4-aspartylphosphate" evidence="6">
    <location>
        <position position="615"/>
    </location>
</feature>
<dbReference type="PROSITE" id="PS50113">
    <property type="entry name" value="PAC"/>
    <property type="match status" value="1"/>
</dbReference>
<dbReference type="SMART" id="SM00387">
    <property type="entry name" value="HATPase_c"/>
    <property type="match status" value="1"/>
</dbReference>
<dbReference type="InterPro" id="IPR036097">
    <property type="entry name" value="HisK_dim/P_sf"/>
</dbReference>
<evidence type="ECO:0000256" key="1">
    <source>
        <dbReference type="ARBA" id="ARBA00000085"/>
    </source>
</evidence>
<proteinExistence type="predicted"/>
<dbReference type="PROSITE" id="PS50112">
    <property type="entry name" value="PAS"/>
    <property type="match status" value="1"/>
</dbReference>
<dbReference type="InterPro" id="IPR003594">
    <property type="entry name" value="HATPase_dom"/>
</dbReference>
<dbReference type="Pfam" id="PF00512">
    <property type="entry name" value="HisKA"/>
    <property type="match status" value="1"/>
</dbReference>
<dbReference type="InterPro" id="IPR029016">
    <property type="entry name" value="GAF-like_dom_sf"/>
</dbReference>
<feature type="domain" description="PAC" evidence="10">
    <location>
        <begin position="262"/>
        <end position="315"/>
    </location>
</feature>
<dbReference type="CDD" id="cd00082">
    <property type="entry name" value="HisKA"/>
    <property type="match status" value="1"/>
</dbReference>
<evidence type="ECO:0000259" key="10">
    <source>
        <dbReference type="PROSITE" id="PS50113"/>
    </source>
</evidence>
<dbReference type="GO" id="GO:0005524">
    <property type="term" value="F:ATP binding"/>
    <property type="evidence" value="ECO:0007669"/>
    <property type="project" value="UniProtKB-KW"/>
</dbReference>
<keyword evidence="3 6" id="KW-0597">Phosphoprotein</keyword>
<dbReference type="PANTHER" id="PTHR43547:SF2">
    <property type="entry name" value="HYBRID SIGNAL TRANSDUCTION HISTIDINE KINASE C"/>
    <property type="match status" value="1"/>
</dbReference>
<name>A0ABV6RR26_9GAMM</name>
<dbReference type="InterPro" id="IPR036890">
    <property type="entry name" value="HATPase_C_sf"/>
</dbReference>
<gene>
    <name evidence="11" type="ORF">ACFFGH_16470</name>
</gene>
<dbReference type="Gene3D" id="3.30.450.40">
    <property type="match status" value="1"/>
</dbReference>
<dbReference type="SMART" id="SM00448">
    <property type="entry name" value="REC"/>
    <property type="match status" value="1"/>
</dbReference>
<sequence>MDPRVAALHRYCLLDTPREPGFDDLAMLAKEICDVPFAVINLVDADRQWFKAEIGFGVRELPLDDSICAKVMLEPDLIEIGDLRLDRRFECNPLVTSGPELRFYAGVPLLNSDGYVLGTLCVLDVEPKALTDAQRGCLSALGRQVVSQMELHRQGVESRAHAAQLARALQQRNAAEAQRRKAEASHRFVIDHALAGLVVHGSDGSVEFSNPMASEFLGASPEQLRGKALMDPGWHFLNDDGSPMAADEYPVAVVMRTLEPLRDYVVGVVRREGAEPVWALVNAYPELDEVGALGRIVASFVDITARKVAEQQLVLADRRKDEFLAMLAHELRNPLAPISTAAQLMQMSAGTDARVRQASDVIGRQVQHMTELVDDLLDVSRVTRGLVQLELATLDIRSVVGSAIEQVRPLIEARQHALSTWASAEPLLVRGDRTRLIQVIANLLNNAAKYTPRGGAIELRVDCDDRAVRVVVKDNGVGIERALLPHVFELFTQAERTPDRSQGGLGIGLALVRSIVQLHNGRVEVDSAGPDCGSTFTVCLPLSTREAPAADTAPPRAPCADEAGMRVLVVDDNTDAAAMLAMLLDVEGHTTAVAGSGAQALAIARRQPFDVFILDIGLPDTTGYRLASELRDVAASTDPLFLALTGYGQPHDRAASEEAGFADHLVKPVDGQRLLAMLSKFSAQRARGEQMEAQAPTG</sequence>
<dbReference type="SUPFAM" id="SSF55785">
    <property type="entry name" value="PYP-like sensor domain (PAS domain)"/>
    <property type="match status" value="1"/>
</dbReference>
<dbReference type="NCBIfam" id="TIGR00229">
    <property type="entry name" value="sensory_box"/>
    <property type="match status" value="1"/>
</dbReference>
<dbReference type="PROSITE" id="PS50110">
    <property type="entry name" value="RESPONSE_REGULATORY"/>
    <property type="match status" value="1"/>
</dbReference>
<dbReference type="InterPro" id="IPR003661">
    <property type="entry name" value="HisK_dim/P_dom"/>
</dbReference>
<dbReference type="SUPFAM" id="SSF47384">
    <property type="entry name" value="Homodimeric domain of signal transducing histidine kinase"/>
    <property type="match status" value="1"/>
</dbReference>
<keyword evidence="12" id="KW-1185">Reference proteome</keyword>
<comment type="caution">
    <text evidence="11">The sequence shown here is derived from an EMBL/GenBank/DDBJ whole genome shotgun (WGS) entry which is preliminary data.</text>
</comment>
<feature type="domain" description="Response regulatory" evidence="8">
    <location>
        <begin position="566"/>
        <end position="682"/>
    </location>
</feature>
<dbReference type="Gene3D" id="1.10.287.130">
    <property type="match status" value="1"/>
</dbReference>
<feature type="domain" description="PAS" evidence="9">
    <location>
        <begin position="182"/>
        <end position="230"/>
    </location>
</feature>
<dbReference type="RefSeq" id="WP_386670170.1">
    <property type="nucleotide sequence ID" value="NZ_JBHLTG010000003.1"/>
</dbReference>
<dbReference type="EMBL" id="JBHLTG010000003">
    <property type="protein sequence ID" value="MFC0679432.1"/>
    <property type="molecule type" value="Genomic_DNA"/>
</dbReference>
<dbReference type="Gene3D" id="3.40.50.2300">
    <property type="match status" value="1"/>
</dbReference>
<dbReference type="Gene3D" id="3.30.565.10">
    <property type="entry name" value="Histidine kinase-like ATPase, C-terminal domain"/>
    <property type="match status" value="1"/>
</dbReference>
<keyword evidence="5" id="KW-0418">Kinase</keyword>
<accession>A0ABV6RR26</accession>
<dbReference type="SMART" id="SM00388">
    <property type="entry name" value="HisKA"/>
    <property type="match status" value="1"/>
</dbReference>
<organism evidence="11 12">
    <name type="scientific">Lysobacter korlensis</name>
    <dbReference type="NCBI Taxonomy" id="553636"/>
    <lineage>
        <taxon>Bacteria</taxon>
        <taxon>Pseudomonadati</taxon>
        <taxon>Pseudomonadota</taxon>
        <taxon>Gammaproteobacteria</taxon>
        <taxon>Lysobacterales</taxon>
        <taxon>Lysobacteraceae</taxon>
        <taxon>Lysobacter</taxon>
    </lineage>
</organism>
<keyword evidence="11" id="KW-0067">ATP-binding</keyword>
<evidence type="ECO:0000256" key="4">
    <source>
        <dbReference type="ARBA" id="ARBA00022679"/>
    </source>
</evidence>
<dbReference type="InterPro" id="IPR001610">
    <property type="entry name" value="PAC"/>
</dbReference>
<dbReference type="InterPro" id="IPR001789">
    <property type="entry name" value="Sig_transdc_resp-reg_receiver"/>
</dbReference>
<dbReference type="SUPFAM" id="SSF52172">
    <property type="entry name" value="CheY-like"/>
    <property type="match status" value="1"/>
</dbReference>
<evidence type="ECO:0000259" key="7">
    <source>
        <dbReference type="PROSITE" id="PS50109"/>
    </source>
</evidence>
<dbReference type="InterPro" id="IPR011006">
    <property type="entry name" value="CheY-like_superfamily"/>
</dbReference>